<organism evidence="2 3">
    <name type="scientific">Rhizophlyctis rosea</name>
    <dbReference type="NCBI Taxonomy" id="64517"/>
    <lineage>
        <taxon>Eukaryota</taxon>
        <taxon>Fungi</taxon>
        <taxon>Fungi incertae sedis</taxon>
        <taxon>Chytridiomycota</taxon>
        <taxon>Chytridiomycota incertae sedis</taxon>
        <taxon>Chytridiomycetes</taxon>
        <taxon>Rhizophlyctidales</taxon>
        <taxon>Rhizophlyctidaceae</taxon>
        <taxon>Rhizophlyctis</taxon>
    </lineage>
</organism>
<dbReference type="EMBL" id="JADGJD010001559">
    <property type="protein sequence ID" value="KAJ3040417.1"/>
    <property type="molecule type" value="Genomic_DNA"/>
</dbReference>
<evidence type="ECO:0000313" key="3">
    <source>
        <dbReference type="Proteomes" id="UP001212841"/>
    </source>
</evidence>
<dbReference type="AlphaFoldDB" id="A0AAD5S373"/>
<dbReference type="Gene3D" id="2.70.50.70">
    <property type="match status" value="1"/>
</dbReference>
<protein>
    <recommendedName>
        <fullName evidence="4">Chitin-binding type-4 domain-containing protein</fullName>
    </recommendedName>
</protein>
<accession>A0AAD5S373</accession>
<feature type="non-terminal residue" evidence="2">
    <location>
        <position position="1"/>
    </location>
</feature>
<reference evidence="2" key="1">
    <citation type="submission" date="2020-05" db="EMBL/GenBank/DDBJ databases">
        <title>Phylogenomic resolution of chytrid fungi.</title>
        <authorList>
            <person name="Stajich J.E."/>
            <person name="Amses K."/>
            <person name="Simmons R."/>
            <person name="Seto K."/>
            <person name="Myers J."/>
            <person name="Bonds A."/>
            <person name="Quandt C.A."/>
            <person name="Barry K."/>
            <person name="Liu P."/>
            <person name="Grigoriev I."/>
            <person name="Longcore J.E."/>
            <person name="James T.Y."/>
        </authorList>
    </citation>
    <scope>NUCLEOTIDE SEQUENCE</scope>
    <source>
        <strain evidence="2">JEL0318</strain>
    </source>
</reference>
<keyword evidence="3" id="KW-1185">Reference proteome</keyword>
<keyword evidence="1" id="KW-0732">Signal</keyword>
<feature type="chain" id="PRO_5042024530" description="Chitin-binding type-4 domain-containing protein" evidence="1">
    <location>
        <begin position="24"/>
        <end position="219"/>
    </location>
</feature>
<proteinExistence type="predicted"/>
<sequence>MYFTPTTLTAALAVALLTSPVAAHMEVQSPPPRRSKFGTSTNPDYNMVAPLTTDGSQFPCKGYAKGATVANLTPGSSINVDVTGGATHGGGHCQFSLSYDDKTFIVLKTIPNNCFFEGSSLGNGIYRFSIPIPSTLPSSSTATLAWSWINGVGNAEYYMNCMDVSINGGASSGTLKGPQLFVANQPGYPTLADFRTDSGRESGTCYLDRRPTVSVGVTG</sequence>
<comment type="caution">
    <text evidence="2">The sequence shown here is derived from an EMBL/GenBank/DDBJ whole genome shotgun (WGS) entry which is preliminary data.</text>
</comment>
<dbReference type="Proteomes" id="UP001212841">
    <property type="component" value="Unassembled WGS sequence"/>
</dbReference>
<feature type="signal peptide" evidence="1">
    <location>
        <begin position="1"/>
        <end position="23"/>
    </location>
</feature>
<evidence type="ECO:0000256" key="1">
    <source>
        <dbReference type="SAM" id="SignalP"/>
    </source>
</evidence>
<dbReference type="PANTHER" id="PTHR36182:SF2">
    <property type="entry name" value="LYTIC POLYSACCHARIDE MONOOXYGENASE"/>
    <property type="match status" value="1"/>
</dbReference>
<gene>
    <name evidence="2" type="ORF">HK097_002563</name>
</gene>
<name>A0AAD5S373_9FUNG</name>
<dbReference type="PANTHER" id="PTHR36182">
    <property type="entry name" value="PROTEIN, PUTATIVE (AFU_ORTHOLOGUE AFUA_6G10930)-RELATED"/>
    <property type="match status" value="1"/>
</dbReference>
<evidence type="ECO:0008006" key="4">
    <source>
        <dbReference type="Google" id="ProtNLM"/>
    </source>
</evidence>
<evidence type="ECO:0000313" key="2">
    <source>
        <dbReference type="EMBL" id="KAJ3040417.1"/>
    </source>
</evidence>